<dbReference type="EMBL" id="BARS01008656">
    <property type="protein sequence ID" value="GAF81958.1"/>
    <property type="molecule type" value="Genomic_DNA"/>
</dbReference>
<protein>
    <submittedName>
        <fullName evidence="1">Uncharacterized protein</fullName>
    </submittedName>
</protein>
<reference evidence="1" key="1">
    <citation type="journal article" date="2014" name="Front. Microbiol.">
        <title>High frequency of phylogenetically diverse reductive dehalogenase-homologous genes in deep subseafloor sedimentary metagenomes.</title>
        <authorList>
            <person name="Kawai M."/>
            <person name="Futagami T."/>
            <person name="Toyoda A."/>
            <person name="Takaki Y."/>
            <person name="Nishi S."/>
            <person name="Hori S."/>
            <person name="Arai W."/>
            <person name="Tsubouchi T."/>
            <person name="Morono Y."/>
            <person name="Uchiyama I."/>
            <person name="Ito T."/>
            <person name="Fujiyama A."/>
            <person name="Inagaki F."/>
            <person name="Takami H."/>
        </authorList>
    </citation>
    <scope>NUCLEOTIDE SEQUENCE</scope>
    <source>
        <strain evidence="1">Expedition CK06-06</strain>
    </source>
</reference>
<gene>
    <name evidence="1" type="ORF">S01H1_16451</name>
</gene>
<comment type="caution">
    <text evidence="1">The sequence shown here is derived from an EMBL/GenBank/DDBJ whole genome shotgun (WGS) entry which is preliminary data.</text>
</comment>
<name>X0SLM7_9ZZZZ</name>
<dbReference type="AlphaFoldDB" id="X0SLM7"/>
<organism evidence="1">
    <name type="scientific">marine sediment metagenome</name>
    <dbReference type="NCBI Taxonomy" id="412755"/>
    <lineage>
        <taxon>unclassified sequences</taxon>
        <taxon>metagenomes</taxon>
        <taxon>ecological metagenomes</taxon>
    </lineage>
</organism>
<proteinExistence type="predicted"/>
<accession>X0SLM7</accession>
<sequence length="224" mass="25998">MEVTSKTSLFRLLLSFAKKVRARLSVLDSKGWFETIELLYTKPTVTDFKYKEGSVSYSLSYNNFVKKKRFIKNQKDFIDKEIKSISEYSEIVATMIKRKAYSENKAQHILNKLVQYLEKEEFTKISDATLSEIIHTFICDVDNGPVYWENTIFINGIWPKEESYQVTDEIQIRQPQKSDYEKVHPAGVPHIGFPTFPSSFSAVIKFILFHKSSQDNQKAINGLI</sequence>
<feature type="non-terminal residue" evidence="1">
    <location>
        <position position="224"/>
    </location>
</feature>
<evidence type="ECO:0000313" key="1">
    <source>
        <dbReference type="EMBL" id="GAF81958.1"/>
    </source>
</evidence>